<dbReference type="OrthoDB" id="623670at2759"/>
<dbReference type="SUPFAM" id="SSF50685">
    <property type="entry name" value="Barwin-like endoglucanases"/>
    <property type="match status" value="1"/>
</dbReference>
<proteinExistence type="predicted"/>
<dbReference type="Proteomes" id="UP000230002">
    <property type="component" value="Unassembled WGS sequence"/>
</dbReference>
<reference evidence="1 2" key="1">
    <citation type="journal article" date="2015" name="Sci. Rep.">
        <title>Chromosome-level genome map provides insights into diverse defense mechanisms in the medicinal fungus Ganoderma sinense.</title>
        <authorList>
            <person name="Zhu Y."/>
            <person name="Xu J."/>
            <person name="Sun C."/>
            <person name="Zhou S."/>
            <person name="Xu H."/>
            <person name="Nelson D.R."/>
            <person name="Qian J."/>
            <person name="Song J."/>
            <person name="Luo H."/>
            <person name="Xiang L."/>
            <person name="Li Y."/>
            <person name="Xu Z."/>
            <person name="Ji A."/>
            <person name="Wang L."/>
            <person name="Lu S."/>
            <person name="Hayward A."/>
            <person name="Sun W."/>
            <person name="Li X."/>
            <person name="Schwartz D.C."/>
            <person name="Wang Y."/>
            <person name="Chen S."/>
        </authorList>
    </citation>
    <scope>NUCLEOTIDE SEQUENCE [LARGE SCALE GENOMIC DNA]</scope>
    <source>
        <strain evidence="1 2">ZZ0214-1</strain>
    </source>
</reference>
<evidence type="ECO:0000313" key="2">
    <source>
        <dbReference type="Proteomes" id="UP000230002"/>
    </source>
</evidence>
<sequence>MCGRKMRVTYGKKSITVTCPGCAVGSLDLTPTAFQQFAALGVGVGRLHGIKWTLL</sequence>
<gene>
    <name evidence="1" type="ORF">GSI_10249</name>
</gene>
<keyword evidence="2" id="KW-1185">Reference proteome</keyword>
<evidence type="ECO:0000313" key="1">
    <source>
        <dbReference type="EMBL" id="PIL27109.1"/>
    </source>
</evidence>
<dbReference type="STRING" id="1077348.A0A2G8S010"/>
<protein>
    <submittedName>
        <fullName evidence="1">Uncharacterized protein</fullName>
    </submittedName>
</protein>
<comment type="caution">
    <text evidence="1">The sequence shown here is derived from an EMBL/GenBank/DDBJ whole genome shotgun (WGS) entry which is preliminary data.</text>
</comment>
<accession>A0A2G8S010</accession>
<dbReference type="EMBL" id="AYKW01000034">
    <property type="protein sequence ID" value="PIL27109.1"/>
    <property type="molecule type" value="Genomic_DNA"/>
</dbReference>
<name>A0A2G8S010_9APHY</name>
<dbReference type="AlphaFoldDB" id="A0A2G8S010"/>
<organism evidence="1 2">
    <name type="scientific">Ganoderma sinense ZZ0214-1</name>
    <dbReference type="NCBI Taxonomy" id="1077348"/>
    <lineage>
        <taxon>Eukaryota</taxon>
        <taxon>Fungi</taxon>
        <taxon>Dikarya</taxon>
        <taxon>Basidiomycota</taxon>
        <taxon>Agaricomycotina</taxon>
        <taxon>Agaricomycetes</taxon>
        <taxon>Polyporales</taxon>
        <taxon>Polyporaceae</taxon>
        <taxon>Ganoderma</taxon>
    </lineage>
</organism>
<dbReference type="Gene3D" id="2.40.40.10">
    <property type="entry name" value="RlpA-like domain"/>
    <property type="match status" value="1"/>
</dbReference>
<dbReference type="InterPro" id="IPR036908">
    <property type="entry name" value="RlpA-like_sf"/>
</dbReference>
<dbReference type="CDD" id="cd22191">
    <property type="entry name" value="DPBB_RlpA_EXP_N-like"/>
    <property type="match status" value="1"/>
</dbReference>